<dbReference type="AlphaFoldDB" id="A0A1G2QJB0"/>
<comment type="caution">
    <text evidence="1">The sequence shown here is derived from an EMBL/GenBank/DDBJ whole genome shotgun (WGS) entry which is preliminary data.</text>
</comment>
<dbReference type="EMBL" id="MHTM01000049">
    <property type="protein sequence ID" value="OHA60493.1"/>
    <property type="molecule type" value="Genomic_DNA"/>
</dbReference>
<reference evidence="1 2" key="1">
    <citation type="journal article" date="2016" name="Nat. Commun.">
        <title>Thousands of microbial genomes shed light on interconnected biogeochemical processes in an aquifer system.</title>
        <authorList>
            <person name="Anantharaman K."/>
            <person name="Brown C.T."/>
            <person name="Hug L.A."/>
            <person name="Sharon I."/>
            <person name="Castelle C.J."/>
            <person name="Probst A.J."/>
            <person name="Thomas B.C."/>
            <person name="Singh A."/>
            <person name="Wilkins M.J."/>
            <person name="Karaoz U."/>
            <person name="Brodie E.L."/>
            <person name="Williams K.H."/>
            <person name="Hubbard S.S."/>
            <person name="Banfield J.F."/>
        </authorList>
    </citation>
    <scope>NUCLEOTIDE SEQUENCE [LARGE SCALE GENOMIC DNA]</scope>
</reference>
<gene>
    <name evidence="1" type="ORF">A2556_01715</name>
</gene>
<name>A0A1G2QJB0_9BACT</name>
<dbReference type="Proteomes" id="UP000177140">
    <property type="component" value="Unassembled WGS sequence"/>
</dbReference>
<accession>A0A1G2QJB0</accession>
<proteinExistence type="predicted"/>
<evidence type="ECO:0000313" key="2">
    <source>
        <dbReference type="Proteomes" id="UP000177140"/>
    </source>
</evidence>
<organism evidence="1 2">
    <name type="scientific">Candidatus Vogelbacteria bacterium RIFOXYD2_FULL_44_9</name>
    <dbReference type="NCBI Taxonomy" id="1802441"/>
    <lineage>
        <taxon>Bacteria</taxon>
        <taxon>Candidatus Vogeliibacteriota</taxon>
    </lineage>
</organism>
<protein>
    <submittedName>
        <fullName evidence="1">Uncharacterized protein</fullName>
    </submittedName>
</protein>
<evidence type="ECO:0000313" key="1">
    <source>
        <dbReference type="EMBL" id="OHA60493.1"/>
    </source>
</evidence>
<sequence>MGWQTKSNQLRRIISGFVKSVDDYRAWLTYPELKLPDTSNSAEATIGIFERFHSRSRGFKSVESLTKWITAILKYRQEIFCRPKQKKETENQPN</sequence>